<evidence type="ECO:0000313" key="6">
    <source>
        <dbReference type="EMBL" id="MBD2859247.1"/>
    </source>
</evidence>
<dbReference type="InterPro" id="IPR000086">
    <property type="entry name" value="NUDIX_hydrolase_dom"/>
</dbReference>
<gene>
    <name evidence="4" type="primary">nudJ</name>
    <name evidence="6" type="ORF">IB286_09530</name>
</gene>
<dbReference type="PANTHER" id="PTHR43222:SF11">
    <property type="entry name" value="PHOSPHATASE NUDJ"/>
    <property type="match status" value="1"/>
</dbReference>
<comment type="similarity">
    <text evidence="1 4">Belongs to the Nudix hydrolase family. NudJ subfamily.</text>
</comment>
<comment type="cofactor">
    <cofactor evidence="4">
        <name>Mg(2+)</name>
        <dbReference type="ChEBI" id="CHEBI:18420"/>
    </cofactor>
</comment>
<dbReference type="EC" id="3.6.1.-" evidence="4"/>
<feature type="domain" description="Nudix hydrolase" evidence="5">
    <location>
        <begin position="2"/>
        <end position="134"/>
    </location>
</feature>
<protein>
    <recommendedName>
        <fullName evidence="3 4">Phosphatase NudJ</fullName>
        <ecNumber evidence="4">3.6.1.-</ecNumber>
    </recommendedName>
</protein>
<dbReference type="InterPro" id="IPR033713">
    <property type="entry name" value="NudJ"/>
</dbReference>
<dbReference type="CDD" id="cd03675">
    <property type="entry name" value="NUDIX_Hydrolase"/>
    <property type="match status" value="1"/>
</dbReference>
<evidence type="ECO:0000256" key="1">
    <source>
        <dbReference type="ARBA" id="ARBA00007608"/>
    </source>
</evidence>
<evidence type="ECO:0000259" key="5">
    <source>
        <dbReference type="PROSITE" id="PS51462"/>
    </source>
</evidence>
<accession>A0A927GWS5</accession>
<keyword evidence="4" id="KW-0460">Magnesium</keyword>
<dbReference type="PROSITE" id="PS51462">
    <property type="entry name" value="NUDIX"/>
    <property type="match status" value="1"/>
</dbReference>
<dbReference type="GO" id="GO:0017111">
    <property type="term" value="F:ribonucleoside triphosphate phosphatase activity"/>
    <property type="evidence" value="ECO:0007669"/>
    <property type="project" value="InterPro"/>
</dbReference>
<dbReference type="Pfam" id="PF00293">
    <property type="entry name" value="NUDIX"/>
    <property type="match status" value="1"/>
</dbReference>
<keyword evidence="7" id="KW-1185">Reference proteome</keyword>
<comment type="caution">
    <text evidence="6">The sequence shown here is derived from an EMBL/GenBank/DDBJ whole genome shotgun (WGS) entry which is preliminary data.</text>
</comment>
<dbReference type="GO" id="GO:0017110">
    <property type="term" value="F:nucleoside diphosphate phosphatase activity"/>
    <property type="evidence" value="ECO:0007669"/>
    <property type="project" value="InterPro"/>
</dbReference>
<dbReference type="Proteomes" id="UP000610558">
    <property type="component" value="Unassembled WGS sequence"/>
</dbReference>
<dbReference type="InterPro" id="IPR015797">
    <property type="entry name" value="NUDIX_hydrolase-like_dom_sf"/>
</dbReference>
<name>A0A927GWS5_9GAMM</name>
<evidence type="ECO:0000256" key="4">
    <source>
        <dbReference type="RuleBase" id="RU364043"/>
    </source>
</evidence>
<proteinExistence type="inferred from homology"/>
<dbReference type="Gene3D" id="3.90.79.10">
    <property type="entry name" value="Nucleoside Triphosphate Pyrophosphohydrolase"/>
    <property type="match status" value="1"/>
</dbReference>
<evidence type="ECO:0000313" key="7">
    <source>
        <dbReference type="Proteomes" id="UP000610558"/>
    </source>
</evidence>
<sequence>MDWIPHVTVATIVENEGRFLFVEETKEGRQVINQPAGHLEQGESLVEAAIRETLEETQWQVEILGVVGLGLYTADSNNVTYHRTTFFARPLAFCAEHQMDKDIDQAIWLSADELRERQAQLRSPMVLDCLERYLAGHRYPLSMIYGNGIYGAGS</sequence>
<organism evidence="6 7">
    <name type="scientific">Spongiibacter pelagi</name>
    <dbReference type="NCBI Taxonomy" id="2760804"/>
    <lineage>
        <taxon>Bacteria</taxon>
        <taxon>Pseudomonadati</taxon>
        <taxon>Pseudomonadota</taxon>
        <taxon>Gammaproteobacteria</taxon>
        <taxon>Cellvibrionales</taxon>
        <taxon>Spongiibacteraceae</taxon>
        <taxon>Spongiibacter</taxon>
    </lineage>
</organism>
<keyword evidence="4 6" id="KW-0378">Hydrolase</keyword>
<dbReference type="EMBL" id="JACXLD010000004">
    <property type="protein sequence ID" value="MBD2859247.1"/>
    <property type="molecule type" value="Genomic_DNA"/>
</dbReference>
<dbReference type="GO" id="GO:0004787">
    <property type="term" value="F:thiamine diphosphate phosphatase activity"/>
    <property type="evidence" value="ECO:0007669"/>
    <property type="project" value="InterPro"/>
</dbReference>
<dbReference type="SUPFAM" id="SSF55811">
    <property type="entry name" value="Nudix"/>
    <property type="match status" value="1"/>
</dbReference>
<evidence type="ECO:0000256" key="2">
    <source>
        <dbReference type="ARBA" id="ARBA00011245"/>
    </source>
</evidence>
<reference evidence="6" key="1">
    <citation type="submission" date="2020-09" db="EMBL/GenBank/DDBJ databases">
        <authorList>
            <person name="Yoon J.-W."/>
        </authorList>
    </citation>
    <scope>NUCLEOTIDE SEQUENCE</scope>
    <source>
        <strain evidence="6">KMU-158</strain>
    </source>
</reference>
<evidence type="ECO:0000256" key="3">
    <source>
        <dbReference type="ARBA" id="ARBA00015552"/>
    </source>
</evidence>
<dbReference type="AlphaFoldDB" id="A0A927GWS5"/>
<dbReference type="PANTHER" id="PTHR43222">
    <property type="entry name" value="NUDIX HYDROLASE 23"/>
    <property type="match status" value="1"/>
</dbReference>
<dbReference type="RefSeq" id="WP_190764832.1">
    <property type="nucleotide sequence ID" value="NZ_JACXLD010000004.1"/>
</dbReference>
<comment type="subunit">
    <text evidence="2 4">Monomer.</text>
</comment>